<dbReference type="InterPro" id="IPR026002">
    <property type="entry name" value="ATC_hydrolase-like"/>
</dbReference>
<feature type="region of interest" description="Disordered" evidence="1">
    <location>
        <begin position="1"/>
        <end position="22"/>
    </location>
</feature>
<organism evidence="2 3">
    <name type="scientific">Leucobacter muris</name>
    <dbReference type="NCBI Taxonomy" id="1935379"/>
    <lineage>
        <taxon>Bacteria</taxon>
        <taxon>Bacillati</taxon>
        <taxon>Actinomycetota</taxon>
        <taxon>Actinomycetes</taxon>
        <taxon>Micrococcales</taxon>
        <taxon>Microbacteriaceae</taxon>
        <taxon>Leucobacter</taxon>
    </lineage>
</organism>
<evidence type="ECO:0000313" key="3">
    <source>
        <dbReference type="Proteomes" id="UP000285768"/>
    </source>
</evidence>
<dbReference type="Pfam" id="PF14196">
    <property type="entry name" value="ATC_hydrolase"/>
    <property type="match status" value="1"/>
</dbReference>
<dbReference type="RefSeq" id="WP_128386163.1">
    <property type="nucleotide sequence ID" value="NZ_CP035037.1"/>
</dbReference>
<accession>A0ABX5QCY8</accession>
<evidence type="ECO:0008006" key="4">
    <source>
        <dbReference type="Google" id="ProtNLM"/>
    </source>
</evidence>
<name>A0ABX5QCY8_9MICO</name>
<proteinExistence type="predicted"/>
<sequence length="368" mass="42122">MDEIEAARKGAPEDEHYSPVNDGGAERRILARCLQASSRLYMFFARQTLEDAGSEGETAVRESVRRYGEWRGTEMREAHISLGEPVNVETLMRNWDSASTYVAKDEVQDQGSYAPHDVRFDVTYCPAALSWKEDGFHRWGHVYCDEFHQAAASAYHPDAMVTIPINMMKGDDRCAFRWVMPNRDEGDLSPRPPEERSELGDELSRLYTRTSDESEGMRLALTRTNRLLGGRYQTFVQALEARLPPERVRLVVERALERWSADRGSRLRQWFRQRGEPDPSGAIAWRELDLAPGFTWEARLREKDRRLLSAEILSTPLDDVWFTYGFGAWADLFWRTSFPALFRAVYPGSDVSVETDADGALRGLQVGR</sequence>
<dbReference type="Proteomes" id="UP000285768">
    <property type="component" value="Chromosome"/>
</dbReference>
<gene>
    <name evidence="2" type="ORF">Leucomu_01860</name>
</gene>
<dbReference type="EMBL" id="CP035037">
    <property type="protein sequence ID" value="QAB16846.1"/>
    <property type="molecule type" value="Genomic_DNA"/>
</dbReference>
<feature type="compositionally biased region" description="Basic and acidic residues" evidence="1">
    <location>
        <begin position="1"/>
        <end position="17"/>
    </location>
</feature>
<evidence type="ECO:0000256" key="1">
    <source>
        <dbReference type="SAM" id="MobiDB-lite"/>
    </source>
</evidence>
<evidence type="ECO:0000313" key="2">
    <source>
        <dbReference type="EMBL" id="QAB16846.1"/>
    </source>
</evidence>
<keyword evidence="3" id="KW-1185">Reference proteome</keyword>
<protein>
    <recommendedName>
        <fullName evidence="4">L-2-amino-thiazoline-4-carboxylic acid hydrolase</fullName>
    </recommendedName>
</protein>
<reference evidence="2 3" key="1">
    <citation type="submission" date="2019-01" db="EMBL/GenBank/DDBJ databases">
        <title>Leucobacter muris sp. nov. isolated from the nose of a laboratory mouse.</title>
        <authorList>
            <person name="Benga L."/>
            <person name="Sproeer C."/>
            <person name="Schumann P."/>
            <person name="Verbarg S."/>
            <person name="Bunk B."/>
            <person name="Engelhardt E."/>
            <person name="Benten P.M."/>
            <person name="Sager M."/>
        </authorList>
    </citation>
    <scope>NUCLEOTIDE SEQUENCE [LARGE SCALE GENOMIC DNA]</scope>
    <source>
        <strain evidence="2 3">DSM 101948</strain>
    </source>
</reference>